<evidence type="ECO:0000313" key="3">
    <source>
        <dbReference type="Proteomes" id="UP000273158"/>
    </source>
</evidence>
<comment type="caution">
    <text evidence="2">The sequence shown here is derived from an EMBL/GenBank/DDBJ whole genome shotgun (WGS) entry which is preliminary data.</text>
</comment>
<name>A0A498BV20_9MICO</name>
<dbReference type="Gene3D" id="1.10.260.40">
    <property type="entry name" value="lambda repressor-like DNA-binding domains"/>
    <property type="match status" value="1"/>
</dbReference>
<dbReference type="GO" id="GO:0003677">
    <property type="term" value="F:DNA binding"/>
    <property type="evidence" value="ECO:0007669"/>
    <property type="project" value="InterPro"/>
</dbReference>
<protein>
    <submittedName>
        <fullName evidence="2">Uncharacterized protein</fullName>
    </submittedName>
</protein>
<keyword evidence="3" id="KW-1185">Reference proteome</keyword>
<proteinExistence type="predicted"/>
<evidence type="ECO:0000313" key="2">
    <source>
        <dbReference type="EMBL" id="RLK47654.1"/>
    </source>
</evidence>
<dbReference type="SUPFAM" id="SSF47413">
    <property type="entry name" value="lambda repressor-like DNA-binding domains"/>
    <property type="match status" value="1"/>
</dbReference>
<dbReference type="AlphaFoldDB" id="A0A498BV20"/>
<reference evidence="2 3" key="1">
    <citation type="journal article" date="2015" name="Stand. Genomic Sci.">
        <title>Genomic Encyclopedia of Bacterial and Archaeal Type Strains, Phase III: the genomes of soil and plant-associated and newly described type strains.</title>
        <authorList>
            <person name="Whitman W.B."/>
            <person name="Woyke T."/>
            <person name="Klenk H.P."/>
            <person name="Zhou Y."/>
            <person name="Lilburn T.G."/>
            <person name="Beck B.J."/>
            <person name="De Vos P."/>
            <person name="Vandamme P."/>
            <person name="Eisen J.A."/>
            <person name="Garrity G."/>
            <person name="Hugenholtz P."/>
            <person name="Kyrpides N.C."/>
        </authorList>
    </citation>
    <scope>NUCLEOTIDE SEQUENCE [LARGE SCALE GENOMIC DNA]</scope>
    <source>
        <strain evidence="2 3">S2T63</strain>
    </source>
</reference>
<dbReference type="InterPro" id="IPR010982">
    <property type="entry name" value="Lambda_DNA-bd_dom_sf"/>
</dbReference>
<evidence type="ECO:0000256" key="1">
    <source>
        <dbReference type="SAM" id="MobiDB-lite"/>
    </source>
</evidence>
<sequence length="149" mass="16214">MCKPVQTCGVSQYGFAPPKLVGVNIPDSLINPVVSRVLRGVMEESGLQQKTWAQKSGMSLTVVQKLLSGNQAVKLPQLLALAHASIFTPEEVMERIDRAVARAVSEAGSNVIEFRPQQSPKDGAQEDTHGQRHAANFDTEHEQDEPDTP</sequence>
<gene>
    <name evidence="2" type="ORF">C7474_2249</name>
</gene>
<feature type="region of interest" description="Disordered" evidence="1">
    <location>
        <begin position="109"/>
        <end position="149"/>
    </location>
</feature>
<accession>A0A498BV20</accession>
<organism evidence="2 3">
    <name type="scientific">Microbacterium telephonicum</name>
    <dbReference type="NCBI Taxonomy" id="1714841"/>
    <lineage>
        <taxon>Bacteria</taxon>
        <taxon>Bacillati</taxon>
        <taxon>Actinomycetota</taxon>
        <taxon>Actinomycetes</taxon>
        <taxon>Micrococcales</taxon>
        <taxon>Microbacteriaceae</taxon>
        <taxon>Microbacterium</taxon>
    </lineage>
</organism>
<dbReference type="EMBL" id="RCDB01000003">
    <property type="protein sequence ID" value="RLK47654.1"/>
    <property type="molecule type" value="Genomic_DNA"/>
</dbReference>
<dbReference type="Proteomes" id="UP000273158">
    <property type="component" value="Unassembled WGS sequence"/>
</dbReference>